<reference evidence="5 6" key="1">
    <citation type="submission" date="2022-10" db="EMBL/GenBank/DDBJ databases">
        <title>Luteolibacter flavescens strain MCCC 1K03193, whole genome shotgun sequencing project.</title>
        <authorList>
            <person name="Zhao G."/>
            <person name="Shen L."/>
        </authorList>
    </citation>
    <scope>NUCLEOTIDE SEQUENCE [LARGE SCALE GENOMIC DNA]</scope>
    <source>
        <strain evidence="5 6">MCCC 1K03193</strain>
    </source>
</reference>
<keyword evidence="1" id="KW-1015">Disulfide bond</keyword>
<organism evidence="5 6">
    <name type="scientific">Luteolibacter flavescens</name>
    <dbReference type="NCBI Taxonomy" id="1859460"/>
    <lineage>
        <taxon>Bacteria</taxon>
        <taxon>Pseudomonadati</taxon>
        <taxon>Verrucomicrobiota</taxon>
        <taxon>Verrucomicrobiia</taxon>
        <taxon>Verrucomicrobiales</taxon>
        <taxon>Verrucomicrobiaceae</taxon>
        <taxon>Luteolibacter</taxon>
    </lineage>
</organism>
<keyword evidence="6" id="KW-1185">Reference proteome</keyword>
<accession>A0ABT3FP94</accession>
<feature type="signal peptide" evidence="3">
    <location>
        <begin position="1"/>
        <end position="22"/>
    </location>
</feature>
<dbReference type="InterPro" id="IPR001314">
    <property type="entry name" value="Peptidase_S1A"/>
</dbReference>
<keyword evidence="2" id="KW-0378">Hydrolase</keyword>
<evidence type="ECO:0000259" key="4">
    <source>
        <dbReference type="PROSITE" id="PS50240"/>
    </source>
</evidence>
<dbReference type="InterPro" id="IPR043504">
    <property type="entry name" value="Peptidase_S1_PA_chymotrypsin"/>
</dbReference>
<dbReference type="Proteomes" id="UP001207930">
    <property type="component" value="Unassembled WGS sequence"/>
</dbReference>
<evidence type="ECO:0000313" key="5">
    <source>
        <dbReference type="EMBL" id="MCW1885402.1"/>
    </source>
</evidence>
<evidence type="ECO:0000256" key="2">
    <source>
        <dbReference type="RuleBase" id="RU363034"/>
    </source>
</evidence>
<evidence type="ECO:0000256" key="1">
    <source>
        <dbReference type="ARBA" id="ARBA00023157"/>
    </source>
</evidence>
<dbReference type="GO" id="GO:0008233">
    <property type="term" value="F:peptidase activity"/>
    <property type="evidence" value="ECO:0007669"/>
    <property type="project" value="UniProtKB-KW"/>
</dbReference>
<comment type="caution">
    <text evidence="5">The sequence shown here is derived from an EMBL/GenBank/DDBJ whole genome shotgun (WGS) entry which is preliminary data.</text>
</comment>
<protein>
    <submittedName>
        <fullName evidence="5">Serine protease</fullName>
    </submittedName>
</protein>
<proteinExistence type="predicted"/>
<dbReference type="SUPFAM" id="SSF50494">
    <property type="entry name" value="Trypsin-like serine proteases"/>
    <property type="match status" value="1"/>
</dbReference>
<keyword evidence="3" id="KW-0732">Signal</keyword>
<dbReference type="PANTHER" id="PTHR24252:SF7">
    <property type="entry name" value="HYALIN"/>
    <property type="match status" value="1"/>
</dbReference>
<dbReference type="GO" id="GO:0006508">
    <property type="term" value="P:proteolysis"/>
    <property type="evidence" value="ECO:0007669"/>
    <property type="project" value="UniProtKB-KW"/>
</dbReference>
<dbReference type="InterPro" id="IPR018114">
    <property type="entry name" value="TRYPSIN_HIS"/>
</dbReference>
<keyword evidence="2" id="KW-0720">Serine protease</keyword>
<dbReference type="RefSeq" id="WP_264501357.1">
    <property type="nucleotide sequence ID" value="NZ_JAPDDS010000005.1"/>
</dbReference>
<dbReference type="Pfam" id="PF00089">
    <property type="entry name" value="Trypsin"/>
    <property type="match status" value="1"/>
</dbReference>
<dbReference type="PROSITE" id="PS50240">
    <property type="entry name" value="TRYPSIN_DOM"/>
    <property type="match status" value="1"/>
</dbReference>
<feature type="chain" id="PRO_5046781806" evidence="3">
    <location>
        <begin position="23"/>
        <end position="786"/>
    </location>
</feature>
<name>A0ABT3FP94_9BACT</name>
<evidence type="ECO:0000313" key="6">
    <source>
        <dbReference type="Proteomes" id="UP001207930"/>
    </source>
</evidence>
<sequence length="786" mass="84269">MFRIVSIAALVVWAASAVPSLADKHLVMESRHPTAKERRAGRAKIEAELEKEGFGPVPRVVGGRAAADGEYPWMVGILDAGEPDEFDAHFCGGSLIHPYWVLTAAHCVLGSRAEDLDVLVGATDLSNPGGDARRIAVTEIILSPTYNTATMDADYALLRLAEPADGTVIPLIDDRSQEIPGVLATVTGWGTTSAGSSSYPNRLQEVELPLVDLAVANATPVYSGTLTQNMLPAGVAAGGKDACYGDSGGPLIVPSPHEPGWMQAGVVSFGAGCAKPGAYGIYTRIGNFRDFITGHIRPNYAAWERANGRSGENLDPDGDGWTNFEEWALPDGGVIERTVVDNYLRIRYLRPNVAPEADYILEHAATDAGPWSPVAARDWGMTRLDDVMILSAWRLPLSADHGVYRVRVEISRDFVPGNRPLAFPGTATGQLGSQDRRSQGQIYQTYALDFPPGTGRVAISLRSTDFKAMLRIQGLGAGGTIVDIDGNQGIGVGGTDEWHEFTPEGGRRYRVWVTTTDSGEAGRYQLNVFDPLALAAMPPLAAPRAKPLVGTLAGDELPDPFFLPGSFFFKDDYRLDLAALPAGRLLEVRMTSKGRPLKEIDDFLSLIDGESGQMIAANDNFAGKKNDAGLRFLPVPGKTYLLRTSSAVERDVGTYQLAATSPVPGAKKSPLGGIGIGSSVSGKLTGSSELDDRYATFKYDYLLDETTADQRVAVTLESAKFDAYLTVLDASDLTVVTEGDSGGPDGVRDNARVEFLARAGHRYFIRATTYERLEKGPFILKTSAAP</sequence>
<dbReference type="PROSITE" id="PS00134">
    <property type="entry name" value="TRYPSIN_HIS"/>
    <property type="match status" value="1"/>
</dbReference>
<evidence type="ECO:0000256" key="3">
    <source>
        <dbReference type="SAM" id="SignalP"/>
    </source>
</evidence>
<dbReference type="PANTHER" id="PTHR24252">
    <property type="entry name" value="ACROSIN-RELATED"/>
    <property type="match status" value="1"/>
</dbReference>
<dbReference type="InterPro" id="IPR033116">
    <property type="entry name" value="TRYPSIN_SER"/>
</dbReference>
<keyword evidence="2 5" id="KW-0645">Protease</keyword>
<dbReference type="PRINTS" id="PR00722">
    <property type="entry name" value="CHYMOTRYPSIN"/>
</dbReference>
<dbReference type="PROSITE" id="PS00135">
    <property type="entry name" value="TRYPSIN_SER"/>
    <property type="match status" value="1"/>
</dbReference>
<feature type="domain" description="Peptidase S1" evidence="4">
    <location>
        <begin position="60"/>
        <end position="297"/>
    </location>
</feature>
<dbReference type="CDD" id="cd00190">
    <property type="entry name" value="Tryp_SPc"/>
    <property type="match status" value="1"/>
</dbReference>
<dbReference type="SMART" id="SM00020">
    <property type="entry name" value="Tryp_SPc"/>
    <property type="match status" value="1"/>
</dbReference>
<gene>
    <name evidence="5" type="ORF">OKA04_11740</name>
</gene>
<dbReference type="Gene3D" id="2.40.10.10">
    <property type="entry name" value="Trypsin-like serine proteases"/>
    <property type="match status" value="1"/>
</dbReference>
<dbReference type="InterPro" id="IPR001254">
    <property type="entry name" value="Trypsin_dom"/>
</dbReference>
<dbReference type="EMBL" id="JAPDDS010000005">
    <property type="protein sequence ID" value="MCW1885402.1"/>
    <property type="molecule type" value="Genomic_DNA"/>
</dbReference>
<dbReference type="InterPro" id="IPR009003">
    <property type="entry name" value="Peptidase_S1_PA"/>
</dbReference>